<keyword evidence="4" id="KW-1185">Reference proteome</keyword>
<evidence type="ECO:0000313" key="3">
    <source>
        <dbReference type="EMBL" id="MBB4653262.1"/>
    </source>
</evidence>
<dbReference type="RefSeq" id="WP_183264614.1">
    <property type="nucleotide sequence ID" value="NZ_BAAAVZ010000020.1"/>
</dbReference>
<comment type="caution">
    <text evidence="3">The sequence shown here is derived from an EMBL/GenBank/DDBJ whole genome shotgun (WGS) entry which is preliminary data.</text>
</comment>
<dbReference type="Gene3D" id="1.10.443.10">
    <property type="entry name" value="Intergrase catalytic core"/>
    <property type="match status" value="1"/>
</dbReference>
<feature type="domain" description="Tyr recombinase" evidence="2">
    <location>
        <begin position="101"/>
        <end position="264"/>
    </location>
</feature>
<protein>
    <submittedName>
        <fullName evidence="3">Integrase</fullName>
    </submittedName>
</protein>
<dbReference type="Pfam" id="PF00589">
    <property type="entry name" value="Phage_integrase"/>
    <property type="match status" value="1"/>
</dbReference>
<gene>
    <name evidence="3" type="ORF">GGQ99_005047</name>
</gene>
<evidence type="ECO:0000313" key="4">
    <source>
        <dbReference type="Proteomes" id="UP000539538"/>
    </source>
</evidence>
<keyword evidence="1" id="KW-0233">DNA recombination</keyword>
<evidence type="ECO:0000259" key="2">
    <source>
        <dbReference type="PROSITE" id="PS51898"/>
    </source>
</evidence>
<dbReference type="InterPro" id="IPR002104">
    <property type="entry name" value="Integrase_catalytic"/>
</dbReference>
<dbReference type="InterPro" id="IPR013762">
    <property type="entry name" value="Integrase-like_cat_sf"/>
</dbReference>
<proteinExistence type="predicted"/>
<accession>A0ABR6L8X0</accession>
<dbReference type="EMBL" id="JACHOT010000011">
    <property type="protein sequence ID" value="MBB4653262.1"/>
    <property type="molecule type" value="Genomic_DNA"/>
</dbReference>
<sequence length="272" mass="30371">MLDDDLVAVLDVLKFRLWPNAAHRYNAELAINELDRLAGRCGIVATALSIDETVTRYRNAGNSDPTINRKLSFFRKLIKGAFDAGYIPESPRVDRLPEITKAPTLLSNDQINRALAALEASDRESHRLITFLADTGSTMQEALALRWSDITHRHVTFWSSTGYGRTIPLTQRASKALTFRSSLPQGPFSAVRLKGLRAAWRRSQIDAGIGSPISPSGLRYCCEARLVEQAVDTKTIHRWMGYRTPRTSSRFVTSDDLRGVQIVLENGCVEEP</sequence>
<dbReference type="SUPFAM" id="SSF56349">
    <property type="entry name" value="DNA breaking-rejoining enzymes"/>
    <property type="match status" value="1"/>
</dbReference>
<evidence type="ECO:0000256" key="1">
    <source>
        <dbReference type="ARBA" id="ARBA00023172"/>
    </source>
</evidence>
<dbReference type="PROSITE" id="PS51898">
    <property type="entry name" value="TYR_RECOMBINASE"/>
    <property type="match status" value="1"/>
</dbReference>
<dbReference type="Proteomes" id="UP000539538">
    <property type="component" value="Unassembled WGS sequence"/>
</dbReference>
<name>A0ABR6L8X0_9HYPH</name>
<reference evidence="3 4" key="1">
    <citation type="submission" date="2020-08" db="EMBL/GenBank/DDBJ databases">
        <title>Genomic Encyclopedia of Type Strains, Phase IV (KMG-IV): sequencing the most valuable type-strain genomes for metagenomic binning, comparative biology and taxonomic classification.</title>
        <authorList>
            <person name="Goeker M."/>
        </authorList>
    </citation>
    <scope>NUCLEOTIDE SEQUENCE [LARGE SCALE GENOMIC DNA]</scope>
    <source>
        <strain evidence="3 4">DSM 7050</strain>
    </source>
</reference>
<organism evidence="3 4">
    <name type="scientific">Aminobacter niigataensis</name>
    <dbReference type="NCBI Taxonomy" id="83265"/>
    <lineage>
        <taxon>Bacteria</taxon>
        <taxon>Pseudomonadati</taxon>
        <taxon>Pseudomonadota</taxon>
        <taxon>Alphaproteobacteria</taxon>
        <taxon>Hyphomicrobiales</taxon>
        <taxon>Phyllobacteriaceae</taxon>
        <taxon>Aminobacter</taxon>
    </lineage>
</organism>
<dbReference type="InterPro" id="IPR011010">
    <property type="entry name" value="DNA_brk_join_enz"/>
</dbReference>